<keyword evidence="2" id="KW-1185">Reference proteome</keyword>
<protein>
    <submittedName>
        <fullName evidence="1">Uncharacterized protein</fullName>
    </submittedName>
</protein>
<comment type="caution">
    <text evidence="1">The sequence shown here is derived from an EMBL/GenBank/DDBJ whole genome shotgun (WGS) entry which is preliminary data.</text>
</comment>
<proteinExistence type="predicted"/>
<reference evidence="1 2" key="1">
    <citation type="submission" date="2020-08" db="EMBL/GenBank/DDBJ databases">
        <title>Genomic Encyclopedia of Type Strains, Phase IV (KMG-IV): sequencing the most valuable type-strain genomes for metagenomic binning, comparative biology and taxonomic classification.</title>
        <authorList>
            <person name="Goeker M."/>
        </authorList>
    </citation>
    <scope>NUCLEOTIDE SEQUENCE [LARGE SCALE GENOMIC DNA]</scope>
    <source>
        <strain evidence="1 2">DSM 26736</strain>
    </source>
</reference>
<evidence type="ECO:0000313" key="1">
    <source>
        <dbReference type="EMBL" id="MBB5709274.1"/>
    </source>
</evidence>
<evidence type="ECO:0000313" key="2">
    <source>
        <dbReference type="Proteomes" id="UP000527143"/>
    </source>
</evidence>
<sequence>MIFVTLPLSSFSTTRSSVQTGAAPRSLVRHATTAATTAIANMIASRVFLFTLRIASSRWGS</sequence>
<dbReference type="Proteomes" id="UP000527143">
    <property type="component" value="Unassembled WGS sequence"/>
</dbReference>
<name>A0A840Y8V4_9SPHN</name>
<accession>A0A840Y8V4</accession>
<dbReference type="AlphaFoldDB" id="A0A840Y8V4"/>
<dbReference type="EMBL" id="JACIJF010000001">
    <property type="protein sequence ID" value="MBB5709274.1"/>
    <property type="molecule type" value="Genomic_DNA"/>
</dbReference>
<organism evidence="1 2">
    <name type="scientific">Sphingomonas xinjiangensis</name>
    <dbReference type="NCBI Taxonomy" id="643568"/>
    <lineage>
        <taxon>Bacteria</taxon>
        <taxon>Pseudomonadati</taxon>
        <taxon>Pseudomonadota</taxon>
        <taxon>Alphaproteobacteria</taxon>
        <taxon>Sphingomonadales</taxon>
        <taxon>Sphingomonadaceae</taxon>
        <taxon>Sphingomonas</taxon>
    </lineage>
</organism>
<dbReference type="RefSeq" id="WP_184083831.1">
    <property type="nucleotide sequence ID" value="NZ_JACIJF010000001.1"/>
</dbReference>
<gene>
    <name evidence="1" type="ORF">FHT02_000480</name>
</gene>